<dbReference type="InterPro" id="IPR001245">
    <property type="entry name" value="Ser-Thr/Tyr_kinase_cat_dom"/>
</dbReference>
<dbReference type="AlphaFoldDB" id="A0AAD7TRN2"/>
<feature type="compositionally biased region" description="Polar residues" evidence="1">
    <location>
        <begin position="22"/>
        <end position="38"/>
    </location>
</feature>
<dbReference type="PANTHER" id="PTHR44167">
    <property type="entry name" value="OVARIAN-SPECIFIC SERINE/THREONINE-PROTEIN KINASE LOK-RELATED"/>
    <property type="match status" value="1"/>
</dbReference>
<dbReference type="GO" id="GO:0005524">
    <property type="term" value="F:ATP binding"/>
    <property type="evidence" value="ECO:0007669"/>
    <property type="project" value="InterPro"/>
</dbReference>
<dbReference type="InterPro" id="IPR011009">
    <property type="entry name" value="Kinase-like_dom_sf"/>
</dbReference>
<dbReference type="GO" id="GO:0005634">
    <property type="term" value="C:nucleus"/>
    <property type="evidence" value="ECO:0007669"/>
    <property type="project" value="TreeGrafter"/>
</dbReference>
<accession>A0AAD7TRN2</accession>
<reference evidence="3" key="1">
    <citation type="submission" date="2022-11" db="EMBL/GenBank/DDBJ databases">
        <title>Genome Sequence of Cubamyces cubensis.</title>
        <authorList>
            <person name="Buettner E."/>
        </authorList>
    </citation>
    <scope>NUCLEOTIDE SEQUENCE</scope>
    <source>
        <strain evidence="3">MPL-01</strain>
    </source>
</reference>
<feature type="region of interest" description="Disordered" evidence="1">
    <location>
        <begin position="1"/>
        <end position="47"/>
    </location>
</feature>
<evidence type="ECO:0000313" key="3">
    <source>
        <dbReference type="EMBL" id="KAJ8475158.1"/>
    </source>
</evidence>
<feature type="domain" description="Protein kinase" evidence="2">
    <location>
        <begin position="19"/>
        <end position="420"/>
    </location>
</feature>
<dbReference type="PROSITE" id="PS50011">
    <property type="entry name" value="PROTEIN_KINASE_DOM"/>
    <property type="match status" value="2"/>
</dbReference>
<evidence type="ECO:0000256" key="1">
    <source>
        <dbReference type="SAM" id="MobiDB-lite"/>
    </source>
</evidence>
<feature type="compositionally biased region" description="Polar residues" evidence="1">
    <location>
        <begin position="1"/>
        <end position="12"/>
    </location>
</feature>
<evidence type="ECO:0000259" key="2">
    <source>
        <dbReference type="PROSITE" id="PS50011"/>
    </source>
</evidence>
<name>A0AAD7TRN2_9APHY</name>
<dbReference type="InterPro" id="IPR008266">
    <property type="entry name" value="Tyr_kinase_AS"/>
</dbReference>
<feature type="domain" description="Protein kinase" evidence="2">
    <location>
        <begin position="532"/>
        <end position="796"/>
    </location>
</feature>
<protein>
    <recommendedName>
        <fullName evidence="2">Protein kinase domain-containing protein</fullName>
    </recommendedName>
</protein>
<organism evidence="3 4">
    <name type="scientific">Trametes cubensis</name>
    <dbReference type="NCBI Taxonomy" id="1111947"/>
    <lineage>
        <taxon>Eukaryota</taxon>
        <taxon>Fungi</taxon>
        <taxon>Dikarya</taxon>
        <taxon>Basidiomycota</taxon>
        <taxon>Agaricomycotina</taxon>
        <taxon>Agaricomycetes</taxon>
        <taxon>Polyporales</taxon>
        <taxon>Polyporaceae</taxon>
        <taxon>Trametes</taxon>
    </lineage>
</organism>
<evidence type="ECO:0000313" key="4">
    <source>
        <dbReference type="Proteomes" id="UP001215151"/>
    </source>
</evidence>
<proteinExistence type="predicted"/>
<dbReference type="Proteomes" id="UP001215151">
    <property type="component" value="Unassembled WGS sequence"/>
</dbReference>
<dbReference type="GO" id="GO:0004674">
    <property type="term" value="F:protein serine/threonine kinase activity"/>
    <property type="evidence" value="ECO:0007669"/>
    <property type="project" value="TreeGrafter"/>
</dbReference>
<dbReference type="InterPro" id="IPR000719">
    <property type="entry name" value="Prot_kinase_dom"/>
</dbReference>
<comment type="caution">
    <text evidence="3">The sequence shown here is derived from an EMBL/GenBank/DDBJ whole genome shotgun (WGS) entry which is preliminary data.</text>
</comment>
<dbReference type="PANTHER" id="PTHR44167:SF30">
    <property type="entry name" value="PHOSPHORYLASE KINASE"/>
    <property type="match status" value="1"/>
</dbReference>
<dbReference type="EMBL" id="JAPEVG010000167">
    <property type="protein sequence ID" value="KAJ8475158.1"/>
    <property type="molecule type" value="Genomic_DNA"/>
</dbReference>
<keyword evidence="4" id="KW-1185">Reference proteome</keyword>
<sequence length="796" mass="91290">MRTESTTQSLSSDYLPGRQVNGRPSGSSSAPTVVSGTSRAMPARHQSHRRYETKLFISYLAFTEGPQYAVKIVAPEYPEADMYEELLEDRNPRNPTLPVEVLDKETRPILLMPCVSDTYDLELRQWSKSKYLQLFLQIVQAVEYLHDRNVVHGDICTGNIVVITERDAQLHKQLTAGKIYFIDFETSRRLSLPPGKQHALPLPEAQYRRRLKDLTPFDPYSWDVYCLGRLFGYLSFESVYQRRKVPWIVHSYHRWLLGDEKGRHPYGKQGSSSRQIRYVSQPRSHQLNSDYGLHAGNKTTQLTQSLPGRARDSASATNTFDAIMSDDDYVLSSRPPRWLINHQELHRRGISITDLVKPRCLYRTSPFSEGTQYAVKILAEGFPEAEMYEELLQDRDPRNHILPVELLDAETRPILLMPWLSEFYVLQLYKWRTSDFLKLFLQIVEGVEYLHDHNITHGDICHGNVVAATERDVHGHPEIQPGRVYIIDLETVRRIPAPPGVQLALPLPEAQFRPPIKDMSQLDPYSWDVYCLGRLFGMCTGDERSPYSYTHIIDGLLATSGDARVMADEPVTADTLLQVPRWLQTHPELLRRGIVLTDCLKPSYVYSTTWMEQPSYAVKILDSDNEEAAICERLNRESDPRNHTVPCETIGPDPEGRSVLFMPCLSPVYNILEGVEYMHSLKIAHLDLSIDNIIWATEREAKAHSHVLADRLYIIDFHTSRQLTSGPGYQRSIVLPRAQIRHPPKMETLDPYSWDVYCLGKVLELLAQTVYWKRKRLPWIGEGRELAGSSEEGKAN</sequence>
<dbReference type="Pfam" id="PF07714">
    <property type="entry name" value="PK_Tyr_Ser-Thr"/>
    <property type="match status" value="1"/>
</dbReference>
<dbReference type="Gene3D" id="1.10.510.10">
    <property type="entry name" value="Transferase(Phosphotransferase) domain 1"/>
    <property type="match status" value="3"/>
</dbReference>
<dbReference type="PROSITE" id="PS00109">
    <property type="entry name" value="PROTEIN_KINASE_TYR"/>
    <property type="match status" value="1"/>
</dbReference>
<dbReference type="GO" id="GO:0044773">
    <property type="term" value="P:mitotic DNA damage checkpoint signaling"/>
    <property type="evidence" value="ECO:0007669"/>
    <property type="project" value="TreeGrafter"/>
</dbReference>
<gene>
    <name evidence="3" type="ORF">ONZ51_g6729</name>
</gene>
<dbReference type="SUPFAM" id="SSF56112">
    <property type="entry name" value="Protein kinase-like (PK-like)"/>
    <property type="match status" value="3"/>
</dbReference>